<keyword evidence="2" id="KW-1185">Reference proteome</keyword>
<protein>
    <submittedName>
        <fullName evidence="1">Uncharacterized protein</fullName>
    </submittedName>
</protein>
<dbReference type="Proteomes" id="UP000000663">
    <property type="component" value="Chromosome"/>
</dbReference>
<proteinExistence type="predicted"/>
<name>Q0W2D3_METAR</name>
<evidence type="ECO:0000313" key="1">
    <source>
        <dbReference type="EMBL" id="CAJ37460.1"/>
    </source>
</evidence>
<reference evidence="1 2" key="1">
    <citation type="journal article" date="2006" name="Science">
        <title>Genome of rice cluster I archaea -- the key methane producers in the rice rhizosphere.</title>
        <authorList>
            <person name="Erkel C."/>
            <person name="Kube M."/>
            <person name="Reinhardt R."/>
            <person name="Liesack W."/>
        </authorList>
    </citation>
    <scope>NUCLEOTIDE SEQUENCE [LARGE SCALE GENOMIC DNA]</scope>
    <source>
        <strain evidence="2">DSM 22066 / NBRC 105507 / MRE50</strain>
    </source>
</reference>
<accession>Q0W2D3</accession>
<sequence>MGCLRVAVDLKKSSVLSVRHCLSVAVPPWFYLPSGCCRSQLSQCRCAAVVRKIGLRVLVQCCLHAAVVPTIFQLY</sequence>
<evidence type="ECO:0000313" key="2">
    <source>
        <dbReference type="Proteomes" id="UP000000663"/>
    </source>
</evidence>
<gene>
    <name evidence="1" type="ORF">RCIA169</name>
</gene>
<organism evidence="1 2">
    <name type="scientific">Methanocella arvoryzae (strain DSM 22066 / NBRC 105507 / MRE50)</name>
    <dbReference type="NCBI Taxonomy" id="351160"/>
    <lineage>
        <taxon>Archaea</taxon>
        <taxon>Methanobacteriati</taxon>
        <taxon>Methanobacteriota</taxon>
        <taxon>Stenosarchaea group</taxon>
        <taxon>Methanomicrobia</taxon>
        <taxon>Methanocellales</taxon>
        <taxon>Methanocellaceae</taxon>
        <taxon>Methanocella</taxon>
    </lineage>
</organism>
<dbReference type="KEGG" id="rci:RCIA169"/>
<dbReference type="EMBL" id="AM114193">
    <property type="protein sequence ID" value="CAJ37460.1"/>
    <property type="molecule type" value="Genomic_DNA"/>
</dbReference>
<dbReference type="AlphaFoldDB" id="Q0W2D3"/>